<feature type="transmembrane region" description="Helical" evidence="1">
    <location>
        <begin position="7"/>
        <end position="28"/>
    </location>
</feature>
<keyword evidence="1" id="KW-0472">Membrane</keyword>
<dbReference type="AlphaFoldDB" id="A0A564U673"/>
<evidence type="ECO:0000313" key="2">
    <source>
        <dbReference type="EMBL" id="VUX15027.1"/>
    </source>
</evidence>
<accession>A0A564U673</accession>
<evidence type="ECO:0000256" key="1">
    <source>
        <dbReference type="SAM" id="Phobius"/>
    </source>
</evidence>
<sequence length="81" mass="9235">MKKILGTILAIIFLFATILMGLIFSGKIELNENWTFVLSVVQIISWLGYTNLSELEKRYKIVISAFTIVAVCIIGLFYFLK</sequence>
<keyword evidence="1" id="KW-0812">Transmembrane</keyword>
<protein>
    <recommendedName>
        <fullName evidence="4">DUF3953 domain-containing protein</fullName>
    </recommendedName>
</protein>
<dbReference type="RefSeq" id="WP_144101064.1">
    <property type="nucleotide sequence ID" value="NZ_CABHNM010000048.1"/>
</dbReference>
<feature type="transmembrane region" description="Helical" evidence="1">
    <location>
        <begin position="34"/>
        <end position="52"/>
    </location>
</feature>
<reference evidence="2 3" key="1">
    <citation type="submission" date="2019-07" db="EMBL/GenBank/DDBJ databases">
        <authorList>
            <person name="Hibberd C M."/>
            <person name="Gehrig L. J."/>
            <person name="Chang H.-W."/>
            <person name="Venkatesh S."/>
        </authorList>
    </citation>
    <scope>NUCLEOTIDE SEQUENCE [LARGE SCALE GENOMIC DNA]</scope>
    <source>
        <strain evidence="2">Dorea_longicatena_SSTS_Bg7063</strain>
    </source>
</reference>
<dbReference type="Proteomes" id="UP000398619">
    <property type="component" value="Unassembled WGS sequence"/>
</dbReference>
<keyword evidence="1" id="KW-1133">Transmembrane helix</keyword>
<evidence type="ECO:0008006" key="4">
    <source>
        <dbReference type="Google" id="ProtNLM"/>
    </source>
</evidence>
<gene>
    <name evidence="2" type="ORF">DLSSTS7063_02114</name>
</gene>
<organism evidence="2 3">
    <name type="scientific">Dorea longicatena</name>
    <dbReference type="NCBI Taxonomy" id="88431"/>
    <lineage>
        <taxon>Bacteria</taxon>
        <taxon>Bacillati</taxon>
        <taxon>Bacillota</taxon>
        <taxon>Clostridia</taxon>
        <taxon>Lachnospirales</taxon>
        <taxon>Lachnospiraceae</taxon>
        <taxon>Dorea</taxon>
    </lineage>
</organism>
<name>A0A564U673_9FIRM</name>
<proteinExistence type="predicted"/>
<dbReference type="EMBL" id="CABHNM010000048">
    <property type="protein sequence ID" value="VUX15027.1"/>
    <property type="molecule type" value="Genomic_DNA"/>
</dbReference>
<evidence type="ECO:0000313" key="3">
    <source>
        <dbReference type="Proteomes" id="UP000398619"/>
    </source>
</evidence>
<feature type="transmembrane region" description="Helical" evidence="1">
    <location>
        <begin position="59"/>
        <end position="80"/>
    </location>
</feature>